<dbReference type="GO" id="GO:0016020">
    <property type="term" value="C:membrane"/>
    <property type="evidence" value="ECO:0007669"/>
    <property type="project" value="UniProtKB-SubCell"/>
</dbReference>
<comment type="similarity">
    <text evidence="3">Belongs to the peptidase M50B family.</text>
</comment>
<evidence type="ECO:0000256" key="5">
    <source>
        <dbReference type="ARBA" id="ARBA00022692"/>
    </source>
</evidence>
<evidence type="ECO:0000256" key="11">
    <source>
        <dbReference type="ARBA" id="ARBA00023136"/>
    </source>
</evidence>
<gene>
    <name evidence="14" type="ORF">SAMN04490220_1194</name>
</gene>
<dbReference type="PANTHER" id="PTHR39188:SF3">
    <property type="entry name" value="STAGE IV SPORULATION PROTEIN FB"/>
    <property type="match status" value="1"/>
</dbReference>
<sequence>MLRGAVPVGRIAGIRISVHWSLIATVALLASLLSLSILPLQFGGQPTLHHWLIGTATAACFLLTLAAHEFAHCVVARRHGVAVERVTLWLLGGMSELREEPPDPRAEFGIALAGPVTSLLIGACALVFAAAVEPVAGPLVTAAVVWLGTANLILAVFNMLPGAPLDGGRVLRSVLWRRSGDRLAATAAAARSGRVVGLLLILLGVAEAILLGSASGLWLMLLGWFLRTAANAELMTASTRPDAPVRVWTDHHRVLRPAPARRRHRPR</sequence>
<evidence type="ECO:0000256" key="1">
    <source>
        <dbReference type="ARBA" id="ARBA00001947"/>
    </source>
</evidence>
<proteinExistence type="inferred from homology"/>
<keyword evidence="9 12" id="KW-1133">Transmembrane helix</keyword>
<evidence type="ECO:0000256" key="9">
    <source>
        <dbReference type="ARBA" id="ARBA00022989"/>
    </source>
</evidence>
<evidence type="ECO:0000256" key="6">
    <source>
        <dbReference type="ARBA" id="ARBA00022723"/>
    </source>
</evidence>
<evidence type="ECO:0000259" key="13">
    <source>
        <dbReference type="Pfam" id="PF02163"/>
    </source>
</evidence>
<keyword evidence="10" id="KW-0482">Metalloprotease</keyword>
<protein>
    <submittedName>
        <fullName evidence="14">Zn-dependent protease (Includes SpoIVFB)</fullName>
    </submittedName>
</protein>
<dbReference type="Proteomes" id="UP000183407">
    <property type="component" value="Unassembled WGS sequence"/>
</dbReference>
<evidence type="ECO:0000256" key="7">
    <source>
        <dbReference type="ARBA" id="ARBA00022801"/>
    </source>
</evidence>
<evidence type="ECO:0000256" key="12">
    <source>
        <dbReference type="SAM" id="Phobius"/>
    </source>
</evidence>
<keyword evidence="7" id="KW-0378">Hydrolase</keyword>
<feature type="transmembrane region" description="Helical" evidence="12">
    <location>
        <begin position="20"/>
        <end position="42"/>
    </location>
</feature>
<organism evidence="14 15">
    <name type="scientific">Rhodococcus jostii</name>
    <dbReference type="NCBI Taxonomy" id="132919"/>
    <lineage>
        <taxon>Bacteria</taxon>
        <taxon>Bacillati</taxon>
        <taxon>Actinomycetota</taxon>
        <taxon>Actinomycetes</taxon>
        <taxon>Mycobacteriales</taxon>
        <taxon>Nocardiaceae</taxon>
        <taxon>Rhodococcus</taxon>
    </lineage>
</organism>
<evidence type="ECO:0000256" key="4">
    <source>
        <dbReference type="ARBA" id="ARBA00022670"/>
    </source>
</evidence>
<reference evidence="15" key="1">
    <citation type="submission" date="2016-10" db="EMBL/GenBank/DDBJ databases">
        <authorList>
            <person name="Varghese N."/>
        </authorList>
    </citation>
    <scope>NUCLEOTIDE SEQUENCE [LARGE SCALE GENOMIC DNA]</scope>
    <source>
        <strain evidence="15">DSM 44719</strain>
    </source>
</reference>
<keyword evidence="11 12" id="KW-0472">Membrane</keyword>
<evidence type="ECO:0000313" key="15">
    <source>
        <dbReference type="Proteomes" id="UP000183407"/>
    </source>
</evidence>
<accession>A0A1H4R2W8</accession>
<feature type="transmembrane region" description="Helical" evidence="12">
    <location>
        <begin position="143"/>
        <end position="163"/>
    </location>
</feature>
<dbReference type="EMBL" id="FNTL01000004">
    <property type="protein sequence ID" value="SEC26270.1"/>
    <property type="molecule type" value="Genomic_DNA"/>
</dbReference>
<feature type="transmembrane region" description="Helical" evidence="12">
    <location>
        <begin position="108"/>
        <end position="131"/>
    </location>
</feature>
<evidence type="ECO:0000313" key="14">
    <source>
        <dbReference type="EMBL" id="SEC26270.1"/>
    </source>
</evidence>
<comment type="cofactor">
    <cofactor evidence="1">
        <name>Zn(2+)</name>
        <dbReference type="ChEBI" id="CHEBI:29105"/>
    </cofactor>
</comment>
<feature type="domain" description="Peptidase M50" evidence="13">
    <location>
        <begin position="57"/>
        <end position="130"/>
    </location>
</feature>
<dbReference type="GO" id="GO:0008237">
    <property type="term" value="F:metallopeptidase activity"/>
    <property type="evidence" value="ECO:0007669"/>
    <property type="project" value="UniProtKB-KW"/>
</dbReference>
<keyword evidence="4 14" id="KW-0645">Protease</keyword>
<evidence type="ECO:0000256" key="2">
    <source>
        <dbReference type="ARBA" id="ARBA00004141"/>
    </source>
</evidence>
<dbReference type="RefSeq" id="WP_073368933.1">
    <property type="nucleotide sequence ID" value="NZ_FNTL01000004.1"/>
</dbReference>
<dbReference type="PANTHER" id="PTHR39188">
    <property type="entry name" value="MEMBRANE-ASSOCIATED ZINC METALLOPROTEASE M50B"/>
    <property type="match status" value="1"/>
</dbReference>
<name>A0A1H4R2W8_RHOJO</name>
<feature type="transmembrane region" description="Helical" evidence="12">
    <location>
        <begin position="48"/>
        <end position="68"/>
    </location>
</feature>
<comment type="subcellular location">
    <subcellularLocation>
        <location evidence="2">Membrane</location>
        <topology evidence="2">Multi-pass membrane protein</topology>
    </subcellularLocation>
</comment>
<dbReference type="InterPro" id="IPR008915">
    <property type="entry name" value="Peptidase_M50"/>
</dbReference>
<dbReference type="GO" id="GO:0046872">
    <property type="term" value="F:metal ion binding"/>
    <property type="evidence" value="ECO:0007669"/>
    <property type="project" value="UniProtKB-KW"/>
</dbReference>
<evidence type="ECO:0000256" key="10">
    <source>
        <dbReference type="ARBA" id="ARBA00023049"/>
    </source>
</evidence>
<keyword evidence="5 12" id="KW-0812">Transmembrane</keyword>
<feature type="domain" description="Peptidase M50" evidence="13">
    <location>
        <begin position="140"/>
        <end position="194"/>
    </location>
</feature>
<keyword evidence="6" id="KW-0479">Metal-binding</keyword>
<evidence type="ECO:0000256" key="8">
    <source>
        <dbReference type="ARBA" id="ARBA00022833"/>
    </source>
</evidence>
<evidence type="ECO:0000256" key="3">
    <source>
        <dbReference type="ARBA" id="ARBA00007931"/>
    </source>
</evidence>
<dbReference type="AlphaFoldDB" id="A0A1H4R2W8"/>
<keyword evidence="8" id="KW-0862">Zinc</keyword>
<dbReference type="Pfam" id="PF02163">
    <property type="entry name" value="Peptidase_M50"/>
    <property type="match status" value="2"/>
</dbReference>
<dbReference type="GO" id="GO:0006508">
    <property type="term" value="P:proteolysis"/>
    <property type="evidence" value="ECO:0007669"/>
    <property type="project" value="UniProtKB-KW"/>
</dbReference>